<dbReference type="InterPro" id="IPR009075">
    <property type="entry name" value="AcylCo_DH/oxidase_C"/>
</dbReference>
<dbReference type="EC" id="1.3.8.6" evidence="9"/>
<dbReference type="InterPro" id="IPR006089">
    <property type="entry name" value="Acyl-CoA_DH_CS"/>
</dbReference>
<evidence type="ECO:0000256" key="1">
    <source>
        <dbReference type="ARBA" id="ARBA00001974"/>
    </source>
</evidence>
<reference evidence="15 16" key="1">
    <citation type="submission" date="2019-02" db="EMBL/GenBank/DDBJ databases">
        <title>Prokaryotic population dynamics and viral predation in marine succession experiment using metagenomics: the confinement effect.</title>
        <authorList>
            <person name="Haro-Moreno J.M."/>
            <person name="Rodriguez-Valera F."/>
            <person name="Lopez-Perez M."/>
        </authorList>
    </citation>
    <scope>NUCLEOTIDE SEQUENCE [LARGE SCALE GENOMIC DNA]</scope>
    <source>
        <strain evidence="15">MED-G157</strain>
    </source>
</reference>
<gene>
    <name evidence="15" type="ORF">EVA68_08705</name>
</gene>
<evidence type="ECO:0000256" key="10">
    <source>
        <dbReference type="ARBA" id="ARBA00049493"/>
    </source>
</evidence>
<evidence type="ECO:0000259" key="12">
    <source>
        <dbReference type="Pfam" id="PF00441"/>
    </source>
</evidence>
<dbReference type="FunFam" id="1.10.540.10:FF:000003">
    <property type="entry name" value="glutaryl-CoA dehydrogenase, mitochondrial"/>
    <property type="match status" value="1"/>
</dbReference>
<evidence type="ECO:0000259" key="13">
    <source>
        <dbReference type="Pfam" id="PF02770"/>
    </source>
</evidence>
<dbReference type="InterPro" id="IPR052033">
    <property type="entry name" value="Glutaryl-CoA_DH_mitochondrial"/>
</dbReference>
<comment type="similarity">
    <text evidence="2 11">Belongs to the acyl-CoA dehydrogenase family.</text>
</comment>
<comment type="cofactor">
    <cofactor evidence="1 11">
        <name>FAD</name>
        <dbReference type="ChEBI" id="CHEBI:57692"/>
    </cofactor>
</comment>
<comment type="pathway">
    <text evidence="8">Amino-acid metabolism; tryptophan metabolism.</text>
</comment>
<dbReference type="Pfam" id="PF02770">
    <property type="entry name" value="Acyl-CoA_dh_M"/>
    <property type="match status" value="1"/>
</dbReference>
<proteinExistence type="inferred from homology"/>
<dbReference type="InterPro" id="IPR006091">
    <property type="entry name" value="Acyl-CoA_Oxase/DH_mid-dom"/>
</dbReference>
<evidence type="ECO:0000256" key="5">
    <source>
        <dbReference type="ARBA" id="ARBA00022946"/>
    </source>
</evidence>
<dbReference type="InterPro" id="IPR046373">
    <property type="entry name" value="Acyl-CoA_Oxase/DH_mid-dom_sf"/>
</dbReference>
<feature type="domain" description="Acyl-CoA dehydrogenase/oxidase C-terminal" evidence="12">
    <location>
        <begin position="242"/>
        <end position="381"/>
    </location>
</feature>
<dbReference type="PROSITE" id="PS00073">
    <property type="entry name" value="ACYL_COA_DH_2"/>
    <property type="match status" value="1"/>
</dbReference>
<comment type="catalytic activity">
    <reaction evidence="10">
        <text>glutaryl-CoA + oxidized [electron-transfer flavoprotein] + 2 H(+) = (2E)-butenoyl-CoA + reduced [electron-transfer flavoprotein] + CO2</text>
        <dbReference type="Rhea" id="RHEA:13389"/>
        <dbReference type="Rhea" id="RHEA-COMP:10685"/>
        <dbReference type="Rhea" id="RHEA-COMP:10686"/>
        <dbReference type="ChEBI" id="CHEBI:15378"/>
        <dbReference type="ChEBI" id="CHEBI:16526"/>
        <dbReference type="ChEBI" id="CHEBI:57332"/>
        <dbReference type="ChEBI" id="CHEBI:57378"/>
        <dbReference type="ChEBI" id="CHEBI:57692"/>
        <dbReference type="ChEBI" id="CHEBI:58307"/>
        <dbReference type="EC" id="1.3.8.6"/>
    </reaction>
</comment>
<keyword evidence="6 11" id="KW-0560">Oxidoreductase</keyword>
<evidence type="ECO:0000256" key="11">
    <source>
        <dbReference type="RuleBase" id="RU362125"/>
    </source>
</evidence>
<dbReference type="InterPro" id="IPR013786">
    <property type="entry name" value="AcylCoA_DH/ox_N"/>
</dbReference>
<dbReference type="FunFam" id="1.20.140.10:FF:000006">
    <property type="entry name" value="Glutaryl-CoA dehydrogenase, mitochondrial"/>
    <property type="match status" value="1"/>
</dbReference>
<evidence type="ECO:0000259" key="14">
    <source>
        <dbReference type="Pfam" id="PF02771"/>
    </source>
</evidence>
<dbReference type="Pfam" id="PF02771">
    <property type="entry name" value="Acyl-CoA_dh_N"/>
    <property type="match status" value="1"/>
</dbReference>
<evidence type="ECO:0000256" key="9">
    <source>
        <dbReference type="ARBA" id="ARBA00039033"/>
    </source>
</evidence>
<dbReference type="GO" id="GO:0046949">
    <property type="term" value="P:fatty-acyl-CoA biosynthetic process"/>
    <property type="evidence" value="ECO:0007669"/>
    <property type="project" value="TreeGrafter"/>
</dbReference>
<dbReference type="FunFam" id="2.40.110.10:FF:000008">
    <property type="entry name" value="Glutaryl-CoA dehydrogenase, mitochondrial"/>
    <property type="match status" value="1"/>
</dbReference>
<evidence type="ECO:0000256" key="2">
    <source>
        <dbReference type="ARBA" id="ARBA00009347"/>
    </source>
</evidence>
<dbReference type="Proteomes" id="UP000316199">
    <property type="component" value="Unassembled WGS sequence"/>
</dbReference>
<dbReference type="Gene3D" id="2.40.110.10">
    <property type="entry name" value="Butyryl-CoA Dehydrogenase, subunit A, domain 2"/>
    <property type="match status" value="1"/>
</dbReference>
<comment type="caution">
    <text evidence="15">The sequence shown here is derived from an EMBL/GenBank/DDBJ whole genome shotgun (WGS) entry which is preliminary data.</text>
</comment>
<dbReference type="InterPro" id="IPR009100">
    <property type="entry name" value="AcylCoA_DH/oxidase_NM_dom_sf"/>
</dbReference>
<protein>
    <recommendedName>
        <fullName evidence="9">glutaryl-CoA dehydrogenase (ETF)</fullName>
        <ecNumber evidence="9">1.3.8.6</ecNumber>
    </recommendedName>
</protein>
<dbReference type="GO" id="GO:0004361">
    <property type="term" value="F:glutaryl-CoA dehydrogenase activity"/>
    <property type="evidence" value="ECO:0007669"/>
    <property type="project" value="UniProtKB-EC"/>
</dbReference>
<keyword evidence="3 11" id="KW-0285">Flavoprotein</keyword>
<dbReference type="EMBL" id="SHAG01000069">
    <property type="protein sequence ID" value="RZO74645.1"/>
    <property type="molecule type" value="Genomic_DNA"/>
</dbReference>
<dbReference type="Pfam" id="PF00441">
    <property type="entry name" value="Acyl-CoA_dh_1"/>
    <property type="match status" value="1"/>
</dbReference>
<dbReference type="GO" id="GO:0050660">
    <property type="term" value="F:flavin adenine dinucleotide binding"/>
    <property type="evidence" value="ECO:0007669"/>
    <property type="project" value="InterPro"/>
</dbReference>
<dbReference type="SUPFAM" id="SSF47203">
    <property type="entry name" value="Acyl-CoA dehydrogenase C-terminal domain-like"/>
    <property type="match status" value="1"/>
</dbReference>
<evidence type="ECO:0000256" key="7">
    <source>
        <dbReference type="ARBA" id="ARBA00037899"/>
    </source>
</evidence>
<dbReference type="PANTHER" id="PTHR42807:SF1">
    <property type="entry name" value="GLUTARYL-COA DEHYDROGENASE, MITOCHONDRIAL"/>
    <property type="match status" value="1"/>
</dbReference>
<dbReference type="GO" id="GO:0000062">
    <property type="term" value="F:fatty-acyl-CoA binding"/>
    <property type="evidence" value="ECO:0007669"/>
    <property type="project" value="TreeGrafter"/>
</dbReference>
<dbReference type="CDD" id="cd01151">
    <property type="entry name" value="GCD"/>
    <property type="match status" value="1"/>
</dbReference>
<dbReference type="PANTHER" id="PTHR42807">
    <property type="entry name" value="GLUTARYL-COA DEHYDROGENASE, MITOCHONDRIAL"/>
    <property type="match status" value="1"/>
</dbReference>
<dbReference type="InterPro" id="IPR036250">
    <property type="entry name" value="AcylCo_DH-like_C"/>
</dbReference>
<dbReference type="InterPro" id="IPR037069">
    <property type="entry name" value="AcylCoA_DH/ox_N_sf"/>
</dbReference>
<evidence type="ECO:0000256" key="4">
    <source>
        <dbReference type="ARBA" id="ARBA00022827"/>
    </source>
</evidence>
<evidence type="ECO:0000313" key="16">
    <source>
        <dbReference type="Proteomes" id="UP000316199"/>
    </source>
</evidence>
<feature type="domain" description="Acyl-CoA dehydrogenase/oxidase N-terminal" evidence="14">
    <location>
        <begin position="17"/>
        <end position="129"/>
    </location>
</feature>
<organism evidence="15 16">
    <name type="scientific">OM182 bacterium</name>
    <dbReference type="NCBI Taxonomy" id="2510334"/>
    <lineage>
        <taxon>Bacteria</taxon>
        <taxon>Pseudomonadati</taxon>
        <taxon>Pseudomonadota</taxon>
        <taxon>Gammaproteobacteria</taxon>
        <taxon>OMG group</taxon>
        <taxon>OM182 clade</taxon>
    </lineage>
</organism>
<keyword evidence="4 11" id="KW-0274">FAD</keyword>
<evidence type="ECO:0000313" key="15">
    <source>
        <dbReference type="EMBL" id="RZO74645.1"/>
    </source>
</evidence>
<evidence type="ECO:0000256" key="3">
    <source>
        <dbReference type="ARBA" id="ARBA00022630"/>
    </source>
</evidence>
<evidence type="ECO:0000256" key="6">
    <source>
        <dbReference type="ARBA" id="ARBA00023002"/>
    </source>
</evidence>
<keyword evidence="5" id="KW-0809">Transit peptide</keyword>
<accession>A0A520RWR2</accession>
<dbReference type="SUPFAM" id="SSF56645">
    <property type="entry name" value="Acyl-CoA dehydrogenase NM domain-like"/>
    <property type="match status" value="1"/>
</dbReference>
<comment type="pathway">
    <text evidence="7">Amino-acid metabolism; lysine degradation.</text>
</comment>
<dbReference type="Gene3D" id="1.10.540.10">
    <property type="entry name" value="Acyl-CoA dehydrogenase/oxidase, N-terminal domain"/>
    <property type="match status" value="1"/>
</dbReference>
<sequence length="391" mass="43435">MTDFKWDDPFFLDDQLTEDERLIRDTAHDYAQDKLMSRVLIANREEHFHREIMNEMGELGLLGATLPEKYGCSNVNHVSYGLVAREVERVDSGYRSAMSVQSSLVMHPIYAFGSEAQRNKYLPKLATGEWVGCFGLTEPDHGSDPGGMITRAEKISDGYILNGAKMWISNSPIADLAVVWAKLDGVIRGFIVERDMTGFSTPKIEGKFSLRASITGEIVLDNVEVPEENLLPNISGLGGPFGCLNKARFGIAWGAMGAAEFCWHAARTYTLDRHQFGRPLAANQLIQKKLADMQTEITLGLQGALRLGRLMDDQNCPVENISLMKRNNCGKALDVARMARDMHGGNGISDEYHVMRHVMNLETVNTYEGTHDIHALILGRAQTGLQAFTGR</sequence>
<feature type="domain" description="Acyl-CoA oxidase/dehydrogenase middle" evidence="13">
    <location>
        <begin position="133"/>
        <end position="223"/>
    </location>
</feature>
<dbReference type="AlphaFoldDB" id="A0A520RWR2"/>
<name>A0A520RWR2_9GAMM</name>
<dbReference type="Gene3D" id="1.20.140.10">
    <property type="entry name" value="Butyryl-CoA Dehydrogenase, subunit A, domain 3"/>
    <property type="match status" value="1"/>
</dbReference>
<dbReference type="GO" id="GO:0033539">
    <property type="term" value="P:fatty acid beta-oxidation using acyl-CoA dehydrogenase"/>
    <property type="evidence" value="ECO:0007669"/>
    <property type="project" value="TreeGrafter"/>
</dbReference>
<evidence type="ECO:0000256" key="8">
    <source>
        <dbReference type="ARBA" id="ARBA00037927"/>
    </source>
</evidence>